<evidence type="ECO:0000256" key="1">
    <source>
        <dbReference type="SAM" id="MobiDB-lite"/>
    </source>
</evidence>
<feature type="region of interest" description="Disordered" evidence="1">
    <location>
        <begin position="1"/>
        <end position="61"/>
    </location>
</feature>
<dbReference type="AlphaFoldDB" id="A0AAV7F702"/>
<evidence type="ECO:0000313" key="3">
    <source>
        <dbReference type="EMBL" id="KAG9456040.1"/>
    </source>
</evidence>
<reference evidence="3 4" key="1">
    <citation type="submission" date="2021-07" db="EMBL/GenBank/DDBJ databases">
        <title>The Aristolochia fimbriata genome: insights into angiosperm evolution, floral development and chemical biosynthesis.</title>
        <authorList>
            <person name="Jiao Y."/>
        </authorList>
    </citation>
    <scope>NUCLEOTIDE SEQUENCE [LARGE SCALE GENOMIC DNA]</scope>
    <source>
        <strain evidence="3">IBCAS-2021</strain>
        <tissue evidence="3">Leaf</tissue>
    </source>
</reference>
<protein>
    <submittedName>
        <fullName evidence="3">Uncharacterized protein</fullName>
    </submittedName>
</protein>
<keyword evidence="2" id="KW-0812">Transmembrane</keyword>
<keyword evidence="4" id="KW-1185">Reference proteome</keyword>
<keyword evidence="2" id="KW-1133">Transmembrane helix</keyword>
<dbReference type="EMBL" id="JAINDJ010000002">
    <property type="protein sequence ID" value="KAG9456040.1"/>
    <property type="molecule type" value="Genomic_DNA"/>
</dbReference>
<sequence length="102" mass="11551">MASRLQKGQRKERRDSYSRHSLSYAQGASSSKNKITLGKDTGHSRQREVNRRREEKMGKVCCSDSDDNMGLIGIVVALVIAMVLMILCQPRSRSRVSVYHCH</sequence>
<organism evidence="3 4">
    <name type="scientific">Aristolochia fimbriata</name>
    <name type="common">White veined hardy Dutchman's pipe vine</name>
    <dbReference type="NCBI Taxonomy" id="158543"/>
    <lineage>
        <taxon>Eukaryota</taxon>
        <taxon>Viridiplantae</taxon>
        <taxon>Streptophyta</taxon>
        <taxon>Embryophyta</taxon>
        <taxon>Tracheophyta</taxon>
        <taxon>Spermatophyta</taxon>
        <taxon>Magnoliopsida</taxon>
        <taxon>Magnoliidae</taxon>
        <taxon>Piperales</taxon>
        <taxon>Aristolochiaceae</taxon>
        <taxon>Aristolochia</taxon>
    </lineage>
</organism>
<feature type="compositionally biased region" description="Polar residues" evidence="1">
    <location>
        <begin position="19"/>
        <end position="34"/>
    </location>
</feature>
<proteinExistence type="predicted"/>
<dbReference type="Proteomes" id="UP000825729">
    <property type="component" value="Unassembled WGS sequence"/>
</dbReference>
<feature type="compositionally biased region" description="Basic and acidic residues" evidence="1">
    <location>
        <begin position="40"/>
        <end position="58"/>
    </location>
</feature>
<gene>
    <name evidence="3" type="ORF">H6P81_000548</name>
</gene>
<evidence type="ECO:0000313" key="4">
    <source>
        <dbReference type="Proteomes" id="UP000825729"/>
    </source>
</evidence>
<keyword evidence="2" id="KW-0472">Membrane</keyword>
<evidence type="ECO:0000256" key="2">
    <source>
        <dbReference type="SAM" id="Phobius"/>
    </source>
</evidence>
<comment type="caution">
    <text evidence="3">The sequence shown here is derived from an EMBL/GenBank/DDBJ whole genome shotgun (WGS) entry which is preliminary data.</text>
</comment>
<name>A0AAV7F702_ARIFI</name>
<feature type="transmembrane region" description="Helical" evidence="2">
    <location>
        <begin position="69"/>
        <end position="88"/>
    </location>
</feature>
<accession>A0AAV7F702</accession>